<name>A0A542Z9F0_9MICO</name>
<sequence length="56" mass="5639">MCQPAVCKQCGKATWRGCGMHVDQVMAGVPKAAQCTCERGGGGGLVGAIKGLFGRG</sequence>
<reference evidence="1 2" key="1">
    <citation type="submission" date="2019-06" db="EMBL/GenBank/DDBJ databases">
        <title>Sequencing the genomes of 1000 actinobacteria strains.</title>
        <authorList>
            <person name="Klenk H.-P."/>
        </authorList>
    </citation>
    <scope>NUCLEOTIDE SEQUENCE [LARGE SCALE GENOMIC DNA]</scope>
    <source>
        <strain evidence="1 2">DSM 18082</strain>
    </source>
</reference>
<gene>
    <name evidence="1" type="ORF">FB474_3611</name>
</gene>
<keyword evidence="2" id="KW-1185">Reference proteome</keyword>
<accession>A0A542Z9F0</accession>
<organism evidence="1 2">
    <name type="scientific">Oryzihumus leptocrescens</name>
    <dbReference type="NCBI Taxonomy" id="297536"/>
    <lineage>
        <taxon>Bacteria</taxon>
        <taxon>Bacillati</taxon>
        <taxon>Actinomycetota</taxon>
        <taxon>Actinomycetes</taxon>
        <taxon>Micrococcales</taxon>
        <taxon>Intrasporangiaceae</taxon>
        <taxon>Oryzihumus</taxon>
    </lineage>
</organism>
<evidence type="ECO:0000313" key="1">
    <source>
        <dbReference type="EMBL" id="TQL56850.1"/>
    </source>
</evidence>
<dbReference type="AlphaFoldDB" id="A0A542Z9F0"/>
<dbReference type="PANTHER" id="PTHR34724:SF2">
    <property type="entry name" value="OS12G0596101 PROTEIN"/>
    <property type="match status" value="1"/>
</dbReference>
<evidence type="ECO:0000313" key="2">
    <source>
        <dbReference type="Proteomes" id="UP000319514"/>
    </source>
</evidence>
<comment type="caution">
    <text evidence="1">The sequence shown here is derived from an EMBL/GenBank/DDBJ whole genome shotgun (WGS) entry which is preliminary data.</text>
</comment>
<dbReference type="PANTHER" id="PTHR34724">
    <property type="entry name" value="OS12G0596101 PROTEIN"/>
    <property type="match status" value="1"/>
</dbReference>
<proteinExistence type="predicted"/>
<protein>
    <submittedName>
        <fullName evidence="1">Uncharacterized protein</fullName>
    </submittedName>
</protein>
<dbReference type="Proteomes" id="UP000319514">
    <property type="component" value="Unassembled WGS sequence"/>
</dbReference>
<dbReference type="EMBL" id="VFOQ01000002">
    <property type="protein sequence ID" value="TQL56850.1"/>
    <property type="molecule type" value="Genomic_DNA"/>
</dbReference>